<dbReference type="EMBL" id="DF238821">
    <property type="protein sequence ID" value="GAC98615.1"/>
    <property type="molecule type" value="Genomic_DNA"/>
</dbReference>
<accession>R9PKF6</accession>
<evidence type="ECO:0000313" key="3">
    <source>
        <dbReference type="Proteomes" id="UP000014071"/>
    </source>
</evidence>
<gene>
    <name evidence="2" type="ORF">PHSY_006209</name>
</gene>
<dbReference type="RefSeq" id="XP_012192202.1">
    <property type="nucleotide sequence ID" value="XM_012336812.1"/>
</dbReference>
<dbReference type="AlphaFoldDB" id="R9PKF6"/>
<dbReference type="Proteomes" id="UP000014071">
    <property type="component" value="Unassembled WGS sequence"/>
</dbReference>
<evidence type="ECO:0000256" key="1">
    <source>
        <dbReference type="SAM" id="Phobius"/>
    </source>
</evidence>
<dbReference type="GeneID" id="24111481"/>
<keyword evidence="3" id="KW-1185">Reference proteome</keyword>
<keyword evidence="1" id="KW-0812">Transmembrane</keyword>
<proteinExistence type="predicted"/>
<keyword evidence="1" id="KW-0472">Membrane</keyword>
<reference evidence="3" key="1">
    <citation type="journal article" date="2013" name="Genome Announc.">
        <title>Draft genome sequence of the basidiomycetous yeast-like fungus Pseudozyma hubeiensis SY62, which produces an abundant amount of the biosurfactant mannosylerythritol lipids.</title>
        <authorList>
            <person name="Konishi M."/>
            <person name="Hatada Y."/>
            <person name="Horiuchi J."/>
        </authorList>
    </citation>
    <scope>NUCLEOTIDE SEQUENCE [LARGE SCALE GENOMIC DNA]</scope>
    <source>
        <strain evidence="3">SY62</strain>
    </source>
</reference>
<dbReference type="HOGENOM" id="CLU_2134657_0_0_1"/>
<feature type="transmembrane region" description="Helical" evidence="1">
    <location>
        <begin position="30"/>
        <end position="52"/>
    </location>
</feature>
<evidence type="ECO:0000313" key="2">
    <source>
        <dbReference type="EMBL" id="GAC98615.1"/>
    </source>
</evidence>
<name>R9PKF6_PSEHS</name>
<protein>
    <submittedName>
        <fullName evidence="2">Arylsulfatase</fullName>
    </submittedName>
</protein>
<organism evidence="2 3">
    <name type="scientific">Pseudozyma hubeiensis (strain SY62)</name>
    <name type="common">Yeast</name>
    <dbReference type="NCBI Taxonomy" id="1305764"/>
    <lineage>
        <taxon>Eukaryota</taxon>
        <taxon>Fungi</taxon>
        <taxon>Dikarya</taxon>
        <taxon>Basidiomycota</taxon>
        <taxon>Ustilaginomycotina</taxon>
        <taxon>Ustilaginomycetes</taxon>
        <taxon>Ustilaginales</taxon>
        <taxon>Ustilaginaceae</taxon>
        <taxon>Pseudozyma</taxon>
    </lineage>
</organism>
<keyword evidence="1" id="KW-1133">Transmembrane helix</keyword>
<sequence length="113" mass="12903">MAVRTIDLSCRTRCLKKASQIDSSLTNRNLLHYLVVIITIIVIVTASSSLLTSPSLSSLRHRPHIDIYIRDDGMPFRCLSYTTPVCECPFCLDAMTLKQKNVCWRSELGHHRR</sequence>